<dbReference type="GeneID" id="87876644"/>
<organism evidence="2 3">
    <name type="scientific">Neurospora hispaniola</name>
    <dbReference type="NCBI Taxonomy" id="588809"/>
    <lineage>
        <taxon>Eukaryota</taxon>
        <taxon>Fungi</taxon>
        <taxon>Dikarya</taxon>
        <taxon>Ascomycota</taxon>
        <taxon>Pezizomycotina</taxon>
        <taxon>Sordariomycetes</taxon>
        <taxon>Sordariomycetidae</taxon>
        <taxon>Sordariales</taxon>
        <taxon>Sordariaceae</taxon>
        <taxon>Neurospora</taxon>
    </lineage>
</organism>
<protein>
    <submittedName>
        <fullName evidence="2">Uncharacterized protein</fullName>
    </submittedName>
</protein>
<comment type="caution">
    <text evidence="2">The sequence shown here is derived from an EMBL/GenBank/DDBJ whole genome shotgun (WGS) entry which is preliminary data.</text>
</comment>
<name>A0AAJ0MQF4_9PEZI</name>
<evidence type="ECO:0000256" key="1">
    <source>
        <dbReference type="SAM" id="MobiDB-lite"/>
    </source>
</evidence>
<dbReference type="EMBL" id="JAULSX010000005">
    <property type="protein sequence ID" value="KAK3490801.1"/>
    <property type="molecule type" value="Genomic_DNA"/>
</dbReference>
<sequence>MAIKPSQQVGCGTGGSLLIGDSAVTKRPQLSREPMNWRSTFCCSFLAFVHQGSGPLMKGSRTASHGRGSGLAIPHELVVLEKDRNCSVMDQVLLQAWVWAARPKEESSTFMKPLDGLASLSGMANMTATACERTALAAVEPPTYPLDLMRRTIGFSLRVSLLYWFGEPDRHSWCTVNGPSGHIFLRVAKAASRDSCKLSGGKTQPQGKYMKPGPKRWDDSSSL</sequence>
<feature type="region of interest" description="Disordered" evidence="1">
    <location>
        <begin position="195"/>
        <end position="223"/>
    </location>
</feature>
<evidence type="ECO:0000313" key="2">
    <source>
        <dbReference type="EMBL" id="KAK3490801.1"/>
    </source>
</evidence>
<keyword evidence="3" id="KW-1185">Reference proteome</keyword>
<evidence type="ECO:0000313" key="3">
    <source>
        <dbReference type="Proteomes" id="UP001285908"/>
    </source>
</evidence>
<accession>A0AAJ0MQF4</accession>
<gene>
    <name evidence="2" type="ORF">B0T23DRAFT_405595</name>
</gene>
<proteinExistence type="predicted"/>
<dbReference type="AlphaFoldDB" id="A0AAJ0MQF4"/>
<dbReference type="RefSeq" id="XP_062691984.1">
    <property type="nucleotide sequence ID" value="XM_062839022.1"/>
</dbReference>
<dbReference type="Proteomes" id="UP001285908">
    <property type="component" value="Unassembled WGS sequence"/>
</dbReference>
<reference evidence="2 3" key="1">
    <citation type="journal article" date="2023" name="Mol. Phylogenet. Evol.">
        <title>Genome-scale phylogeny and comparative genomics of the fungal order Sordariales.</title>
        <authorList>
            <person name="Hensen N."/>
            <person name="Bonometti L."/>
            <person name="Westerberg I."/>
            <person name="Brannstrom I.O."/>
            <person name="Guillou S."/>
            <person name="Cros-Aarteil S."/>
            <person name="Calhoun S."/>
            <person name="Haridas S."/>
            <person name="Kuo A."/>
            <person name="Mondo S."/>
            <person name="Pangilinan J."/>
            <person name="Riley R."/>
            <person name="LaButti K."/>
            <person name="Andreopoulos B."/>
            <person name="Lipzen A."/>
            <person name="Chen C."/>
            <person name="Yan M."/>
            <person name="Daum C."/>
            <person name="Ng V."/>
            <person name="Clum A."/>
            <person name="Steindorff A."/>
            <person name="Ohm R.A."/>
            <person name="Martin F."/>
            <person name="Silar P."/>
            <person name="Natvig D.O."/>
            <person name="Lalanne C."/>
            <person name="Gautier V."/>
            <person name="Ament-Velasquez S.L."/>
            <person name="Kruys A."/>
            <person name="Hutchinson M.I."/>
            <person name="Powell A.J."/>
            <person name="Barry K."/>
            <person name="Miller A.N."/>
            <person name="Grigoriev I.V."/>
            <person name="Debuchy R."/>
            <person name="Gladieux P."/>
            <person name="Hiltunen Thoren M."/>
            <person name="Johannesson H."/>
        </authorList>
    </citation>
    <scope>NUCLEOTIDE SEQUENCE [LARGE SCALE GENOMIC DNA]</scope>
    <source>
        <strain evidence="2 3">FGSC 10403</strain>
    </source>
</reference>